<feature type="domain" description="N-acetyltransferase" evidence="1">
    <location>
        <begin position="1"/>
        <end position="145"/>
    </location>
</feature>
<name>A0ABY5H6L9_9PSED</name>
<evidence type="ECO:0000313" key="3">
    <source>
        <dbReference type="Proteomes" id="UP001059672"/>
    </source>
</evidence>
<dbReference type="SUPFAM" id="SSF55729">
    <property type="entry name" value="Acyl-CoA N-acyltransferases (Nat)"/>
    <property type="match status" value="1"/>
</dbReference>
<evidence type="ECO:0000313" key="2">
    <source>
        <dbReference type="EMBL" id="UTW07719.1"/>
    </source>
</evidence>
<dbReference type="Proteomes" id="UP001059672">
    <property type="component" value="Chromosome"/>
</dbReference>
<dbReference type="InterPro" id="IPR016181">
    <property type="entry name" value="Acyl_CoA_acyltransferase"/>
</dbReference>
<accession>A0ABY5H6L9</accession>
<dbReference type="PROSITE" id="PS51186">
    <property type="entry name" value="GNAT"/>
    <property type="match status" value="1"/>
</dbReference>
<dbReference type="EMBL" id="CP073346">
    <property type="protein sequence ID" value="UTW07719.1"/>
    <property type="molecule type" value="Genomic_DNA"/>
</dbReference>
<evidence type="ECO:0000259" key="1">
    <source>
        <dbReference type="PROSITE" id="PS51186"/>
    </source>
</evidence>
<sequence length="146" mass="16725">MAPASCHDATFACRLTTDNMQPYYRRHALEWRPHDFLQTWPGLESYMILLAEQRVGFLSLDTHRSCLYLRDLQLSAQFTGRGIGTWAMTQVTSLAQKRGLHAIRLKVFKDNPAQSLYERLGIVVAGDEDHLLPLERCIRPERPAVS</sequence>
<gene>
    <name evidence="2" type="ORF">KDW96_21765</name>
</gene>
<organism evidence="2 3">
    <name type="scientific">Pseudomonas benzenivorans</name>
    <dbReference type="NCBI Taxonomy" id="556533"/>
    <lineage>
        <taxon>Bacteria</taxon>
        <taxon>Pseudomonadati</taxon>
        <taxon>Pseudomonadota</taxon>
        <taxon>Gammaproteobacteria</taxon>
        <taxon>Pseudomonadales</taxon>
        <taxon>Pseudomonadaceae</taxon>
        <taxon>Pseudomonas</taxon>
    </lineage>
</organism>
<keyword evidence="3" id="KW-1185">Reference proteome</keyword>
<dbReference type="CDD" id="cd04301">
    <property type="entry name" value="NAT_SF"/>
    <property type="match status" value="1"/>
</dbReference>
<dbReference type="Gene3D" id="3.40.630.30">
    <property type="match status" value="1"/>
</dbReference>
<dbReference type="InterPro" id="IPR000182">
    <property type="entry name" value="GNAT_dom"/>
</dbReference>
<dbReference type="Pfam" id="PF00583">
    <property type="entry name" value="Acetyltransf_1"/>
    <property type="match status" value="1"/>
</dbReference>
<dbReference type="RefSeq" id="WP_255838307.1">
    <property type="nucleotide sequence ID" value="NZ_CP073346.1"/>
</dbReference>
<proteinExistence type="predicted"/>
<reference evidence="2" key="1">
    <citation type="submission" date="2021-04" db="EMBL/GenBank/DDBJ databases">
        <title>Oceanospirillales bacteria with DddD are important DMSP degraders in coastal seawater.</title>
        <authorList>
            <person name="Liu J."/>
        </authorList>
    </citation>
    <scope>NUCLEOTIDE SEQUENCE</scope>
    <source>
        <strain evidence="2">D13-4</strain>
    </source>
</reference>
<protein>
    <submittedName>
        <fullName evidence="2">GNAT family N-acetyltransferase</fullName>
    </submittedName>
</protein>